<evidence type="ECO:0000313" key="1">
    <source>
        <dbReference type="EMBL" id="KAG5529433.1"/>
    </source>
</evidence>
<proteinExistence type="predicted"/>
<organism evidence="1 2">
    <name type="scientific">Rhododendron griersonianum</name>
    <dbReference type="NCBI Taxonomy" id="479676"/>
    <lineage>
        <taxon>Eukaryota</taxon>
        <taxon>Viridiplantae</taxon>
        <taxon>Streptophyta</taxon>
        <taxon>Embryophyta</taxon>
        <taxon>Tracheophyta</taxon>
        <taxon>Spermatophyta</taxon>
        <taxon>Magnoliopsida</taxon>
        <taxon>eudicotyledons</taxon>
        <taxon>Gunneridae</taxon>
        <taxon>Pentapetalae</taxon>
        <taxon>asterids</taxon>
        <taxon>Ericales</taxon>
        <taxon>Ericaceae</taxon>
        <taxon>Ericoideae</taxon>
        <taxon>Rhodoreae</taxon>
        <taxon>Rhododendron</taxon>
    </lineage>
</organism>
<sequence length="121" mass="13674">MSGGYRAESTQLVRSSQIPSINLMVDLNEAECRRRRRRQLSNLVLISEGVDRDRTQVEDSVSTSLVSPQSNSRVIREVRATMAIGGELGINFRPDDDLILCLMIENESKEYSQMLEREAEG</sequence>
<evidence type="ECO:0000313" key="2">
    <source>
        <dbReference type="Proteomes" id="UP000823749"/>
    </source>
</evidence>
<dbReference type="AlphaFoldDB" id="A0AAV6ILA8"/>
<dbReference type="EMBL" id="JACTNZ010000010">
    <property type="protein sequence ID" value="KAG5529433.1"/>
    <property type="molecule type" value="Genomic_DNA"/>
</dbReference>
<dbReference type="Proteomes" id="UP000823749">
    <property type="component" value="Chromosome 10"/>
</dbReference>
<protein>
    <submittedName>
        <fullName evidence="1">Uncharacterized protein</fullName>
    </submittedName>
</protein>
<reference evidence="1" key="1">
    <citation type="submission" date="2020-08" db="EMBL/GenBank/DDBJ databases">
        <title>Plant Genome Project.</title>
        <authorList>
            <person name="Zhang R.-G."/>
        </authorList>
    </citation>
    <scope>NUCLEOTIDE SEQUENCE</scope>
    <source>
        <strain evidence="1">WSP0</strain>
        <tissue evidence="1">Leaf</tissue>
    </source>
</reference>
<keyword evidence="2" id="KW-1185">Reference proteome</keyword>
<accession>A0AAV6ILA8</accession>
<comment type="caution">
    <text evidence="1">The sequence shown here is derived from an EMBL/GenBank/DDBJ whole genome shotgun (WGS) entry which is preliminary data.</text>
</comment>
<name>A0AAV6ILA8_9ERIC</name>
<gene>
    <name evidence="1" type="ORF">RHGRI_029978</name>
</gene>